<keyword evidence="4" id="KW-0804">Transcription</keyword>
<dbReference type="Proteomes" id="UP001141327">
    <property type="component" value="Unassembled WGS sequence"/>
</dbReference>
<comment type="caution">
    <text evidence="7">The sequence shown here is derived from an EMBL/GenBank/DDBJ whole genome shotgun (WGS) entry which is preliminary data.</text>
</comment>
<evidence type="ECO:0000256" key="5">
    <source>
        <dbReference type="ARBA" id="ARBA00023242"/>
    </source>
</evidence>
<comment type="subcellular location">
    <subcellularLocation>
        <location evidence="1">Nucleus</location>
        <location evidence="1">Nucleolus</location>
    </subcellularLocation>
</comment>
<keyword evidence="8" id="KW-1185">Reference proteome</keyword>
<evidence type="ECO:0000256" key="6">
    <source>
        <dbReference type="SAM" id="MobiDB-lite"/>
    </source>
</evidence>
<gene>
    <name evidence="7" type="ORF">PAPYR_5341</name>
</gene>
<evidence type="ECO:0000256" key="2">
    <source>
        <dbReference type="ARBA" id="ARBA00009430"/>
    </source>
</evidence>
<dbReference type="PANTHER" id="PTHR14440">
    <property type="entry name" value="DNA-DIRECTED RNA POLYMERASE I SUBUNIT RPA49"/>
    <property type="match status" value="1"/>
</dbReference>
<reference evidence="7" key="1">
    <citation type="journal article" date="2022" name="bioRxiv">
        <title>Genomics of Preaxostyla Flagellates Illuminates Evolutionary Transitions and the Path Towards Mitochondrial Loss.</title>
        <authorList>
            <person name="Novak L.V.F."/>
            <person name="Treitli S.C."/>
            <person name="Pyrih J."/>
            <person name="Halakuc P."/>
            <person name="Pipaliya S.V."/>
            <person name="Vacek V."/>
            <person name="Brzon O."/>
            <person name="Soukal P."/>
            <person name="Eme L."/>
            <person name="Dacks J.B."/>
            <person name="Karnkowska A."/>
            <person name="Elias M."/>
            <person name="Hampl V."/>
        </authorList>
    </citation>
    <scope>NUCLEOTIDE SEQUENCE</scope>
    <source>
        <strain evidence="7">RCP-MX</strain>
    </source>
</reference>
<keyword evidence="5" id="KW-0539">Nucleus</keyword>
<dbReference type="EMBL" id="JAPMOS010000025">
    <property type="protein sequence ID" value="KAJ4458819.1"/>
    <property type="molecule type" value="Genomic_DNA"/>
</dbReference>
<evidence type="ECO:0000256" key="4">
    <source>
        <dbReference type="ARBA" id="ARBA00023163"/>
    </source>
</evidence>
<accession>A0ABQ8UHY2</accession>
<comment type="similarity">
    <text evidence="2">Belongs to the eukaryotic RPA49/POLR1E RNA polymerase subunit family.</text>
</comment>
<evidence type="ECO:0000313" key="8">
    <source>
        <dbReference type="Proteomes" id="UP001141327"/>
    </source>
</evidence>
<dbReference type="InterPro" id="IPR009668">
    <property type="entry name" value="RNA_pol-assoc_fac_A49-like"/>
</dbReference>
<organism evidence="7 8">
    <name type="scientific">Paratrimastix pyriformis</name>
    <dbReference type="NCBI Taxonomy" id="342808"/>
    <lineage>
        <taxon>Eukaryota</taxon>
        <taxon>Metamonada</taxon>
        <taxon>Preaxostyla</taxon>
        <taxon>Paratrimastigidae</taxon>
        <taxon>Paratrimastix</taxon>
    </lineage>
</organism>
<evidence type="ECO:0000256" key="1">
    <source>
        <dbReference type="ARBA" id="ARBA00004604"/>
    </source>
</evidence>
<protein>
    <submittedName>
        <fullName evidence="7">DNA-directed RNA polymerase I subunit RPA49</fullName>
    </submittedName>
</protein>
<feature type="region of interest" description="Disordered" evidence="6">
    <location>
        <begin position="436"/>
        <end position="461"/>
    </location>
</feature>
<dbReference type="Pfam" id="PF06870">
    <property type="entry name" value="RNA_pol_I_A49"/>
    <property type="match status" value="2"/>
</dbReference>
<evidence type="ECO:0000256" key="3">
    <source>
        <dbReference type="ARBA" id="ARBA00022478"/>
    </source>
</evidence>
<evidence type="ECO:0000313" key="7">
    <source>
        <dbReference type="EMBL" id="KAJ4458819.1"/>
    </source>
</evidence>
<name>A0ABQ8UHY2_9EUKA</name>
<keyword evidence="3 7" id="KW-0240">DNA-directed RNA polymerase</keyword>
<sequence length="484" mass="53575">METEGEYSLVVEAAAANKPPPFLVGFPPGCNPALHDDPMAFRVMQNAPERRVQQRVVIGENSRVELKGSNFSKETVATKQSKYALCVVDPETREARIISVPQIIPLQYHVKTEQEVEAQAKMNFAQTDAELTQAFGSKQRRQQKEKQVAYGIKDKKIDTVVAAASVPELVASKQSEFTQELDRVAVIMADIPPHNTNAERPEDAYPLDQLVPPAILEQVPLGRILQLTAAEVGKLPASLFPRFVASRVPRLAAIDDEAARARAARLLIFYTYLWRFLQCSPRAMADVRPAARFPRWADGTGRDGTGRDGTGRDGTVVWMDGWPGCSLGVVFPGWCATGGVEQRATLATTVKVPEPVLNYLIQQYTDAQYKGDKLTAVMTHALRSKLQLVLIAVALHIDQFRLTLEELAAELDMHHTAAIPFVKALGCIVESAKRRKRARPAAEGDEKKPKDEDEDEKVDAPVTQTVVRLKVPLVFPQMSLKKKQ</sequence>
<proteinExistence type="inferred from homology"/>
<feature type="compositionally biased region" description="Basic and acidic residues" evidence="6">
    <location>
        <begin position="440"/>
        <end position="451"/>
    </location>
</feature>
<dbReference type="GO" id="GO:0000428">
    <property type="term" value="C:DNA-directed RNA polymerase complex"/>
    <property type="evidence" value="ECO:0007669"/>
    <property type="project" value="UniProtKB-KW"/>
</dbReference>